<dbReference type="Gene3D" id="3.10.450.50">
    <property type="match status" value="1"/>
</dbReference>
<dbReference type="InterPro" id="IPR037401">
    <property type="entry name" value="SnoaL-like"/>
</dbReference>
<name>A0ABV8UYJ7_9BACL</name>
<keyword evidence="3" id="KW-1185">Reference proteome</keyword>
<evidence type="ECO:0000313" key="2">
    <source>
        <dbReference type="EMBL" id="MFC4355608.1"/>
    </source>
</evidence>
<evidence type="ECO:0000313" key="3">
    <source>
        <dbReference type="Proteomes" id="UP001595733"/>
    </source>
</evidence>
<gene>
    <name evidence="2" type="ORF">ACFO0S_11145</name>
</gene>
<dbReference type="Pfam" id="PF12680">
    <property type="entry name" value="SnoaL_2"/>
    <property type="match status" value="1"/>
</dbReference>
<protein>
    <submittedName>
        <fullName evidence="2">Nuclear transport factor 2 family protein</fullName>
    </submittedName>
</protein>
<dbReference type="SUPFAM" id="SSF54427">
    <property type="entry name" value="NTF2-like"/>
    <property type="match status" value="1"/>
</dbReference>
<dbReference type="EMBL" id="JBHSEF010000023">
    <property type="protein sequence ID" value="MFC4355608.1"/>
    <property type="molecule type" value="Genomic_DNA"/>
</dbReference>
<sequence length="125" mass="13926">MNSLKDKAIAFLQGAATGNVEEVYKTYVAEGFRHHNPYYKGDATSLKEGMKEASAMNPTKSLEVQLAVEEGNHVSVYSHVKPDENHSGYAVVHFFRFKDGRIAELWDVGQAVPEGDEMVNEEGMF</sequence>
<evidence type="ECO:0000259" key="1">
    <source>
        <dbReference type="Pfam" id="PF12680"/>
    </source>
</evidence>
<dbReference type="RefSeq" id="WP_378142140.1">
    <property type="nucleotide sequence ID" value="NZ_JBHSEF010000023.1"/>
</dbReference>
<dbReference type="Proteomes" id="UP001595733">
    <property type="component" value="Unassembled WGS sequence"/>
</dbReference>
<dbReference type="InterPro" id="IPR032710">
    <property type="entry name" value="NTF2-like_dom_sf"/>
</dbReference>
<accession>A0ABV8UYJ7</accession>
<comment type="caution">
    <text evidence="2">The sequence shown here is derived from an EMBL/GenBank/DDBJ whole genome shotgun (WGS) entry which is preliminary data.</text>
</comment>
<organism evidence="2 3">
    <name type="scientific">Chryseomicrobium palamuruense</name>
    <dbReference type="NCBI Taxonomy" id="682973"/>
    <lineage>
        <taxon>Bacteria</taxon>
        <taxon>Bacillati</taxon>
        <taxon>Bacillota</taxon>
        <taxon>Bacilli</taxon>
        <taxon>Bacillales</taxon>
        <taxon>Caryophanaceae</taxon>
        <taxon>Chryseomicrobium</taxon>
    </lineage>
</organism>
<proteinExistence type="predicted"/>
<reference evidence="3" key="1">
    <citation type="journal article" date="2019" name="Int. J. Syst. Evol. Microbiol.">
        <title>The Global Catalogue of Microorganisms (GCM) 10K type strain sequencing project: providing services to taxonomists for standard genome sequencing and annotation.</title>
        <authorList>
            <consortium name="The Broad Institute Genomics Platform"/>
            <consortium name="The Broad Institute Genome Sequencing Center for Infectious Disease"/>
            <person name="Wu L."/>
            <person name="Ma J."/>
        </authorList>
    </citation>
    <scope>NUCLEOTIDE SEQUENCE [LARGE SCALE GENOMIC DNA]</scope>
    <source>
        <strain evidence="3">CCUG 50353</strain>
    </source>
</reference>
<feature type="domain" description="SnoaL-like" evidence="1">
    <location>
        <begin position="10"/>
        <end position="104"/>
    </location>
</feature>